<dbReference type="RefSeq" id="WP_187025718.1">
    <property type="nucleotide sequence ID" value="NZ_JACRUP010000003.1"/>
</dbReference>
<protein>
    <submittedName>
        <fullName evidence="2">Lipid A deacylase LpxR family protein</fullName>
    </submittedName>
</protein>
<gene>
    <name evidence="2" type="ORF">H8Q88_06985</name>
</gene>
<feature type="chain" id="PRO_5040830368" evidence="1">
    <location>
        <begin position="21"/>
        <end position="330"/>
    </location>
</feature>
<evidence type="ECO:0000313" key="3">
    <source>
        <dbReference type="Proteomes" id="UP000615796"/>
    </source>
</evidence>
<comment type="caution">
    <text evidence="2">The sequence shown here is derived from an EMBL/GenBank/DDBJ whole genome shotgun (WGS) entry which is preliminary data.</text>
</comment>
<proteinExistence type="predicted"/>
<dbReference type="Gene3D" id="2.40.128.140">
    <property type="entry name" value="Outer membrane protein"/>
    <property type="match status" value="1"/>
</dbReference>
<organism evidence="2 3">
    <name type="scientific">Vibrio metschnikovii</name>
    <dbReference type="NCBI Taxonomy" id="28172"/>
    <lineage>
        <taxon>Bacteria</taxon>
        <taxon>Pseudomonadati</taxon>
        <taxon>Pseudomonadota</taxon>
        <taxon>Gammaproteobacteria</taxon>
        <taxon>Vibrionales</taxon>
        <taxon>Vibrionaceae</taxon>
        <taxon>Vibrio</taxon>
    </lineage>
</organism>
<dbReference type="InterPro" id="IPR018707">
    <property type="entry name" value="LpxR"/>
</dbReference>
<dbReference type="EMBL" id="JACRUP010000003">
    <property type="protein sequence ID" value="MBC5850706.1"/>
    <property type="molecule type" value="Genomic_DNA"/>
</dbReference>
<reference evidence="2" key="1">
    <citation type="submission" date="2020-08" db="EMBL/GenBank/DDBJ databases">
        <title>Genome Sequencing and Pan-Genome Analysis of Migratory bird Vibrio Strains, Inner Mongolia.</title>
        <authorList>
            <person name="Zheng L."/>
        </authorList>
    </citation>
    <scope>NUCLEOTIDE SEQUENCE</scope>
    <source>
        <strain evidence="2">M13F</strain>
    </source>
</reference>
<keyword evidence="3" id="KW-1185">Reference proteome</keyword>
<dbReference type="Proteomes" id="UP000615796">
    <property type="component" value="Unassembled WGS sequence"/>
</dbReference>
<feature type="signal peptide" evidence="1">
    <location>
        <begin position="1"/>
        <end position="20"/>
    </location>
</feature>
<name>A0A9X0R928_VIBME</name>
<evidence type="ECO:0000313" key="2">
    <source>
        <dbReference type="EMBL" id="MBC5850706.1"/>
    </source>
</evidence>
<keyword evidence="1" id="KW-0732">Signal</keyword>
<dbReference type="InterPro" id="IPR037107">
    <property type="entry name" value="Put_OMP_sf"/>
</dbReference>
<dbReference type="Pfam" id="PF09982">
    <property type="entry name" value="LpxR"/>
    <property type="match status" value="1"/>
</dbReference>
<evidence type="ECO:0000256" key="1">
    <source>
        <dbReference type="SAM" id="SignalP"/>
    </source>
</evidence>
<accession>A0A9X0R928</accession>
<dbReference type="AlphaFoldDB" id="A0A9X0R928"/>
<sequence>MALTLLRVLPLILFAPFVWSSTQSTLSLKVDNDGVYGMDREYTSGLFLSYTSRPISPYWFAKPFSLSLWGASSLDKWEVMIGHKMWTPSDIEQYTPAPNERPYAGFLHSEFNYISLHPQQAQRFNLTIGTTGDSALSEQAQKIVHSITKSGDPNGWDYQIDDKIAGSIGYLSHFNLYRTAYDPHYAWELSAIGEVNVGNFRSDISSGMMLRWGSDLAANFGSAQIDSETPFRAGMIGASSSAWFVFAGLEARYRFNDLTIEGDRPLDGLALPASAYQVTLEPLQATAVLGAVWYGPYVGASFTLTTSNADYKESKHRTHGTGALSLFAFF</sequence>